<sequence length="272" mass="30537">MDTQARRWEGTLPQRHRVVAQLIRRSVAGGEFGLGGDLPSAAELAERYRASPDEVRLALRHLASEGLIVCDDDQRAAVRQMPIQAHTMSTSAGLQKPPRSREDQFDAEAREVGLTATHRTETSVSHSFPEAADRLGVESGQNVFHRRTVRLTNEEPSVLEDAYYPDDLATYTEGSVADIEQHLHALGYRQVAWTDGIEARSATPEEAELLRLERDQPVVEHTRVLHSMKIGERQVRPVSYIRSVFAGDRNRLIYRHKQTDVPLMDEPGSTVD</sequence>
<dbReference type="GO" id="GO:0045892">
    <property type="term" value="P:negative regulation of DNA-templated transcription"/>
    <property type="evidence" value="ECO:0007669"/>
    <property type="project" value="TreeGrafter"/>
</dbReference>
<dbReference type="Gene3D" id="1.10.10.10">
    <property type="entry name" value="Winged helix-like DNA-binding domain superfamily/Winged helix DNA-binding domain"/>
    <property type="match status" value="1"/>
</dbReference>
<keyword evidence="1" id="KW-0805">Transcription regulation</keyword>
<dbReference type="SUPFAM" id="SSF64288">
    <property type="entry name" value="Chorismate lyase-like"/>
    <property type="match status" value="1"/>
</dbReference>
<dbReference type="PANTHER" id="PTHR44846:SF17">
    <property type="entry name" value="GNTR-FAMILY TRANSCRIPTIONAL REGULATOR"/>
    <property type="match status" value="1"/>
</dbReference>
<comment type="caution">
    <text evidence="5">The sequence shown here is derived from an EMBL/GenBank/DDBJ whole genome shotgun (WGS) entry which is preliminary data.</text>
</comment>
<dbReference type="InterPro" id="IPR036388">
    <property type="entry name" value="WH-like_DNA-bd_sf"/>
</dbReference>
<dbReference type="RefSeq" id="WP_166665776.1">
    <property type="nucleotide sequence ID" value="NZ_SNWQ01000039.1"/>
</dbReference>
<evidence type="ECO:0000256" key="2">
    <source>
        <dbReference type="ARBA" id="ARBA00023125"/>
    </source>
</evidence>
<evidence type="ECO:0000259" key="4">
    <source>
        <dbReference type="PROSITE" id="PS50949"/>
    </source>
</evidence>
<dbReference type="InterPro" id="IPR050679">
    <property type="entry name" value="Bact_HTH_transcr_reg"/>
</dbReference>
<dbReference type="Pfam" id="PF07702">
    <property type="entry name" value="UTRA"/>
    <property type="match status" value="1"/>
</dbReference>
<evidence type="ECO:0000256" key="3">
    <source>
        <dbReference type="ARBA" id="ARBA00023163"/>
    </source>
</evidence>
<evidence type="ECO:0000256" key="1">
    <source>
        <dbReference type="ARBA" id="ARBA00023015"/>
    </source>
</evidence>
<dbReference type="PANTHER" id="PTHR44846">
    <property type="entry name" value="MANNOSYL-D-GLYCERATE TRANSPORT/METABOLISM SYSTEM REPRESSOR MNGR-RELATED"/>
    <property type="match status" value="1"/>
</dbReference>
<feature type="domain" description="HTH gntR-type" evidence="4">
    <location>
        <begin position="13"/>
        <end position="81"/>
    </location>
</feature>
<reference evidence="5 6" key="1">
    <citation type="submission" date="2019-03" db="EMBL/GenBank/DDBJ databases">
        <title>Genomic Encyclopedia of Type Strains, Phase III (KMG-III): the genomes of soil and plant-associated and newly described type strains.</title>
        <authorList>
            <person name="Whitman W."/>
        </authorList>
    </citation>
    <scope>NUCLEOTIDE SEQUENCE [LARGE SCALE GENOMIC DNA]</scope>
    <source>
        <strain evidence="5 6">VKM Ac-2527</strain>
    </source>
</reference>
<dbReference type="InterPro" id="IPR011663">
    <property type="entry name" value="UTRA"/>
</dbReference>
<dbReference type="EMBL" id="SNWQ01000039">
    <property type="protein sequence ID" value="TDO30244.1"/>
    <property type="molecule type" value="Genomic_DNA"/>
</dbReference>
<keyword evidence="6" id="KW-1185">Reference proteome</keyword>
<keyword evidence="2 5" id="KW-0238">DNA-binding</keyword>
<dbReference type="PROSITE" id="PS50949">
    <property type="entry name" value="HTH_GNTR"/>
    <property type="match status" value="1"/>
</dbReference>
<gene>
    <name evidence="5" type="ORF">EV643_13943</name>
</gene>
<dbReference type="Gene3D" id="3.40.1410.10">
    <property type="entry name" value="Chorismate lyase-like"/>
    <property type="match status" value="1"/>
</dbReference>
<protein>
    <submittedName>
        <fullName evidence="5">DNA-binding GntR family transcriptional regulator</fullName>
    </submittedName>
</protein>
<dbReference type="GO" id="GO:0003677">
    <property type="term" value="F:DNA binding"/>
    <property type="evidence" value="ECO:0007669"/>
    <property type="project" value="UniProtKB-KW"/>
</dbReference>
<dbReference type="SUPFAM" id="SSF46785">
    <property type="entry name" value="Winged helix' DNA-binding domain"/>
    <property type="match status" value="1"/>
</dbReference>
<evidence type="ECO:0000313" key="6">
    <source>
        <dbReference type="Proteomes" id="UP000295388"/>
    </source>
</evidence>
<dbReference type="Pfam" id="PF00392">
    <property type="entry name" value="GntR"/>
    <property type="match status" value="1"/>
</dbReference>
<organism evidence="5 6">
    <name type="scientific">Kribbella caucasensis</name>
    <dbReference type="NCBI Taxonomy" id="2512215"/>
    <lineage>
        <taxon>Bacteria</taxon>
        <taxon>Bacillati</taxon>
        <taxon>Actinomycetota</taxon>
        <taxon>Actinomycetes</taxon>
        <taxon>Propionibacteriales</taxon>
        <taxon>Kribbellaceae</taxon>
        <taxon>Kribbella</taxon>
    </lineage>
</organism>
<keyword evidence="3" id="KW-0804">Transcription</keyword>
<accession>A0A4R6J4D0</accession>
<proteinExistence type="predicted"/>
<dbReference type="SMART" id="SM00866">
    <property type="entry name" value="UTRA"/>
    <property type="match status" value="1"/>
</dbReference>
<evidence type="ECO:0000313" key="5">
    <source>
        <dbReference type="EMBL" id="TDO30244.1"/>
    </source>
</evidence>
<dbReference type="InterPro" id="IPR036390">
    <property type="entry name" value="WH_DNA-bd_sf"/>
</dbReference>
<dbReference type="GO" id="GO:0003700">
    <property type="term" value="F:DNA-binding transcription factor activity"/>
    <property type="evidence" value="ECO:0007669"/>
    <property type="project" value="InterPro"/>
</dbReference>
<name>A0A4R6J4D0_9ACTN</name>
<dbReference type="InterPro" id="IPR028978">
    <property type="entry name" value="Chorismate_lyase_/UTRA_dom_sf"/>
</dbReference>
<dbReference type="AlphaFoldDB" id="A0A4R6J4D0"/>
<dbReference type="InterPro" id="IPR000524">
    <property type="entry name" value="Tscrpt_reg_HTH_GntR"/>
</dbReference>
<dbReference type="Proteomes" id="UP000295388">
    <property type="component" value="Unassembled WGS sequence"/>
</dbReference>